<dbReference type="GO" id="GO:0046872">
    <property type="term" value="F:metal ion binding"/>
    <property type="evidence" value="ECO:0007669"/>
    <property type="project" value="UniProtKB-KW"/>
</dbReference>
<dbReference type="OrthoDB" id="9802472at2"/>
<evidence type="ECO:0000256" key="8">
    <source>
        <dbReference type="ARBA" id="ARBA00022741"/>
    </source>
</evidence>
<dbReference type="InterPro" id="IPR012309">
    <property type="entry name" value="DNA_ligase_ATP-dep_C"/>
</dbReference>
<evidence type="ECO:0000256" key="12">
    <source>
        <dbReference type="ARBA" id="ARBA00022840"/>
    </source>
</evidence>
<dbReference type="EMBL" id="SDHZ01000002">
    <property type="protein sequence ID" value="RXK83415.1"/>
    <property type="molecule type" value="Genomic_DNA"/>
</dbReference>
<evidence type="ECO:0000259" key="22">
    <source>
        <dbReference type="PROSITE" id="PS50160"/>
    </source>
</evidence>
<keyword evidence="18" id="KW-0511">Multifunctional enzyme</keyword>
<dbReference type="SUPFAM" id="SSF50249">
    <property type="entry name" value="Nucleic acid-binding proteins"/>
    <property type="match status" value="1"/>
</dbReference>
<dbReference type="NCBIfam" id="TIGR02778">
    <property type="entry name" value="ligD_pol"/>
    <property type="match status" value="1"/>
</dbReference>
<feature type="compositionally biased region" description="Basic residues" evidence="21">
    <location>
        <begin position="1"/>
        <end position="11"/>
    </location>
</feature>
<dbReference type="InterPro" id="IPR052171">
    <property type="entry name" value="NHEJ_LigD"/>
</dbReference>
<evidence type="ECO:0000256" key="14">
    <source>
        <dbReference type="ARBA" id="ARBA00023125"/>
    </source>
</evidence>
<dbReference type="InterPro" id="IPR012340">
    <property type="entry name" value="NA-bd_OB-fold"/>
</dbReference>
<keyword evidence="3 23" id="KW-0436">Ligase</keyword>
<evidence type="ECO:0000256" key="2">
    <source>
        <dbReference type="ARBA" id="ARBA00012727"/>
    </source>
</evidence>
<dbReference type="GO" id="GO:0003910">
    <property type="term" value="F:DNA ligase (ATP) activity"/>
    <property type="evidence" value="ECO:0007669"/>
    <property type="project" value="UniProtKB-EC"/>
</dbReference>
<dbReference type="NCBIfam" id="TIGR02776">
    <property type="entry name" value="NHEJ_ligase_prk"/>
    <property type="match status" value="1"/>
</dbReference>
<evidence type="ECO:0000313" key="23">
    <source>
        <dbReference type="EMBL" id="RXK83415.1"/>
    </source>
</evidence>
<feature type="compositionally biased region" description="Low complexity" evidence="21">
    <location>
        <begin position="252"/>
        <end position="278"/>
    </location>
</feature>
<dbReference type="CDD" id="cd07906">
    <property type="entry name" value="Adenylation_DNA_ligase_LigD_LigC"/>
    <property type="match status" value="1"/>
</dbReference>
<feature type="region of interest" description="Disordered" evidence="21">
    <location>
        <begin position="205"/>
        <end position="289"/>
    </location>
</feature>
<dbReference type="GO" id="GO:0004527">
    <property type="term" value="F:exonuclease activity"/>
    <property type="evidence" value="ECO:0007669"/>
    <property type="project" value="UniProtKB-KW"/>
</dbReference>
<dbReference type="CDD" id="cd04865">
    <property type="entry name" value="LigD_Pol_like_2"/>
    <property type="match status" value="1"/>
</dbReference>
<keyword evidence="4" id="KW-0808">Transferase</keyword>
<dbReference type="Pfam" id="PF04679">
    <property type="entry name" value="DNA_ligase_A_C"/>
    <property type="match status" value="1"/>
</dbReference>
<evidence type="ECO:0000256" key="10">
    <source>
        <dbReference type="ARBA" id="ARBA00022801"/>
    </source>
</evidence>
<dbReference type="Gene3D" id="3.30.470.30">
    <property type="entry name" value="DNA ligase/mRNA capping enzyme"/>
    <property type="match status" value="1"/>
</dbReference>
<keyword evidence="15" id="KW-0233">DNA recombination</keyword>
<evidence type="ECO:0000313" key="24">
    <source>
        <dbReference type="Proteomes" id="UP000290545"/>
    </source>
</evidence>
<keyword evidence="8" id="KW-0547">Nucleotide-binding</keyword>
<evidence type="ECO:0000256" key="1">
    <source>
        <dbReference type="ARBA" id="ARBA00001936"/>
    </source>
</evidence>
<evidence type="ECO:0000256" key="5">
    <source>
        <dbReference type="ARBA" id="ARBA00022695"/>
    </source>
</evidence>
<dbReference type="RefSeq" id="WP_129004468.1">
    <property type="nucleotide sequence ID" value="NZ_SDHZ01000002.1"/>
</dbReference>
<protein>
    <recommendedName>
        <fullName evidence="2">DNA ligase (ATP)</fullName>
        <ecNumber evidence="2">6.5.1.1</ecNumber>
    </recommendedName>
    <alternativeName>
        <fullName evidence="19">NHEJ DNA polymerase</fullName>
    </alternativeName>
</protein>
<dbReference type="InterPro" id="IPR014143">
    <property type="entry name" value="NHEJ_ligase_prk"/>
</dbReference>
<dbReference type="GO" id="GO:0006281">
    <property type="term" value="P:DNA repair"/>
    <property type="evidence" value="ECO:0007669"/>
    <property type="project" value="UniProtKB-KW"/>
</dbReference>
<dbReference type="Gene3D" id="2.40.50.140">
    <property type="entry name" value="Nucleic acid-binding proteins"/>
    <property type="match status" value="1"/>
</dbReference>
<evidence type="ECO:0000256" key="13">
    <source>
        <dbReference type="ARBA" id="ARBA00022932"/>
    </source>
</evidence>
<evidence type="ECO:0000256" key="7">
    <source>
        <dbReference type="ARBA" id="ARBA00022723"/>
    </source>
</evidence>
<dbReference type="NCBIfam" id="TIGR02777">
    <property type="entry name" value="LigD_PE_dom"/>
    <property type="match status" value="1"/>
</dbReference>
<evidence type="ECO:0000256" key="3">
    <source>
        <dbReference type="ARBA" id="ARBA00022598"/>
    </source>
</evidence>
<dbReference type="EC" id="6.5.1.1" evidence="2"/>
<evidence type="ECO:0000256" key="9">
    <source>
        <dbReference type="ARBA" id="ARBA00022763"/>
    </source>
</evidence>
<keyword evidence="17" id="KW-0464">Manganese</keyword>
<keyword evidence="10" id="KW-0378">Hydrolase</keyword>
<dbReference type="PANTHER" id="PTHR42705:SF2">
    <property type="entry name" value="BIFUNCTIONAL NON-HOMOLOGOUS END JOINING PROTEIN LIGD"/>
    <property type="match status" value="1"/>
</dbReference>
<keyword evidence="16" id="KW-0234">DNA repair</keyword>
<evidence type="ECO:0000256" key="15">
    <source>
        <dbReference type="ARBA" id="ARBA00023172"/>
    </source>
</evidence>
<dbReference type="GO" id="GO:0005524">
    <property type="term" value="F:ATP binding"/>
    <property type="evidence" value="ECO:0007669"/>
    <property type="project" value="UniProtKB-KW"/>
</dbReference>
<dbReference type="PANTHER" id="PTHR42705">
    <property type="entry name" value="BIFUNCTIONAL NON-HOMOLOGOUS END JOINING PROTEIN LIGD"/>
    <property type="match status" value="1"/>
</dbReference>
<keyword evidence="7" id="KW-0479">Metal-binding</keyword>
<dbReference type="CDD" id="cd07971">
    <property type="entry name" value="OBF_DNA_ligase_LigD"/>
    <property type="match status" value="1"/>
</dbReference>
<keyword evidence="13" id="KW-0239">DNA-directed DNA polymerase</keyword>
<keyword evidence="9" id="KW-0227">DNA damage</keyword>
<comment type="caution">
    <text evidence="23">The sequence shown here is derived from an EMBL/GenBank/DDBJ whole genome shotgun (WGS) entry which is preliminary data.</text>
</comment>
<keyword evidence="6" id="KW-0540">Nuclease</keyword>
<sequence length="940" mass="105548">MTLTTYRKKRSFNQTPEPQGGKAGTKALHFVVQQHAASHLHYDFRLEMDGVLKSWAIPKGPSLNPQDKRLAMMVEDHPYDYRNFEGIIPKGNYGAGTVIVWDQGELEPLEPSGDKKKDEKALLQQLKAGSLKFSLHGTKLKGEFALVKLKNARENNAWLLIKHRDKYAKETDITKKNRSVISDKTLGQIAKTSDVIYEHGKLSKAKTNTTSKTTKKTAPPKKTAPKKTTSRNKKTVAAAKTTPGRKTTSRSAATPKAAVPKAATKATTPKTAAATTKPQQPLPVTGPKAAFPKTAKPMLAMLANKPFNAEGWLYEVKWDGYRALALSHKGKLELLSRNAKSFNDKFYPVYQAVKDWGIDAVVDGEICVLNEKGISHFGSLQNWRSEADGDLVYYVFDLLWLEGRNLMSLPLTQRRALLASRMPKDSIIRFSEAFESTATEFLEAATNLGMEGIMAKKADSEYIPGERTSSWIKIKAHKRHEVVIGGYTRNEDTPRPFSSLLVGIYDEEGHFVYTGKIGTGFNIAQQKEMLAQFNKLKRKTSPFEIVPDINKPSRFRPNPPEAKATWLKPQLVCEVSYTEVTTDGVMRHPSFEGMRTDKEAKKVVAEKAVAVSNLTKKEATKTEKMLKPVSKKGRKTLLNPTEETQVKTVNGNELSFTNLSKPYWPNDGYSKRDMLNYYYQVAPYILPYLVDRPQSLNRYPNGIKGGSFYQKDVTGKVPDWIQQFPYTTGEGEDKNFMVASNEASLLYMANLGVIEMNPWSSTIHYPDYPNWCLIDLDPSKSNTFDQVITVAQTVNEVLTEMKVKSYPKTSGSTGIHIYIPLGAQYTYDQSQLFAKMIAASVQQRLPEFTSIERMTRKRKGKLYIDYLQNRPQATLAAPYSLRPKPGATVSMPLHWEEVKKGLQLKDFNIQNAIARITSEGDIFRPVLGKGINLEKIINLK</sequence>
<dbReference type="InterPro" id="IPR014145">
    <property type="entry name" value="LigD_pol_dom"/>
</dbReference>
<dbReference type="PROSITE" id="PS50160">
    <property type="entry name" value="DNA_LIGASE_A3"/>
    <property type="match status" value="1"/>
</dbReference>
<gene>
    <name evidence="23" type="primary">ligD</name>
    <name evidence="23" type="ORF">ESB13_15070</name>
</gene>
<comment type="cofactor">
    <cofactor evidence="1">
        <name>Mn(2+)</name>
        <dbReference type="ChEBI" id="CHEBI:29035"/>
    </cofactor>
</comment>
<reference evidence="23 24" key="1">
    <citation type="submission" date="2019-01" db="EMBL/GenBank/DDBJ databases">
        <title>Filimonas sp. strain TTM-71.</title>
        <authorList>
            <person name="Chen W.-M."/>
        </authorList>
    </citation>
    <scope>NUCLEOTIDE SEQUENCE [LARGE SCALE GENOMIC DNA]</scope>
    <source>
        <strain evidence="23 24">TTM-71</strain>
    </source>
</reference>
<dbReference type="Gene3D" id="3.30.1490.70">
    <property type="match status" value="1"/>
</dbReference>
<proteinExistence type="predicted"/>
<keyword evidence="24" id="KW-1185">Reference proteome</keyword>
<keyword evidence="5" id="KW-0548">Nucleotidyltransferase</keyword>
<keyword evidence="11" id="KW-0269">Exonuclease</keyword>
<evidence type="ECO:0000256" key="11">
    <source>
        <dbReference type="ARBA" id="ARBA00022839"/>
    </source>
</evidence>
<keyword evidence="14" id="KW-0238">DNA-binding</keyword>
<dbReference type="PROSITE" id="PS00333">
    <property type="entry name" value="DNA_LIGASE_A2"/>
    <property type="match status" value="1"/>
</dbReference>
<dbReference type="InterPro" id="IPR016059">
    <property type="entry name" value="DNA_ligase_ATP-dep_CS"/>
</dbReference>
<dbReference type="Proteomes" id="UP000290545">
    <property type="component" value="Unassembled WGS sequence"/>
</dbReference>
<dbReference type="GO" id="GO:0003677">
    <property type="term" value="F:DNA binding"/>
    <property type="evidence" value="ECO:0007669"/>
    <property type="project" value="UniProtKB-KW"/>
</dbReference>
<dbReference type="Pfam" id="PF13298">
    <property type="entry name" value="LigD_N"/>
    <property type="match status" value="1"/>
</dbReference>
<evidence type="ECO:0000256" key="21">
    <source>
        <dbReference type="SAM" id="MobiDB-lite"/>
    </source>
</evidence>
<organism evidence="23 24">
    <name type="scientific">Filimonas effusa</name>
    <dbReference type="NCBI Taxonomy" id="2508721"/>
    <lineage>
        <taxon>Bacteria</taxon>
        <taxon>Pseudomonadati</taxon>
        <taxon>Bacteroidota</taxon>
        <taxon>Chitinophagia</taxon>
        <taxon>Chitinophagales</taxon>
        <taxon>Chitinophagaceae</taxon>
        <taxon>Filimonas</taxon>
    </lineage>
</organism>
<evidence type="ECO:0000256" key="19">
    <source>
        <dbReference type="ARBA" id="ARBA00029943"/>
    </source>
</evidence>
<dbReference type="AlphaFoldDB" id="A0A4Q1D4N2"/>
<name>A0A4Q1D4N2_9BACT</name>
<dbReference type="NCBIfam" id="TIGR02779">
    <property type="entry name" value="NHEJ_ligase_lig"/>
    <property type="match status" value="1"/>
</dbReference>
<evidence type="ECO:0000256" key="4">
    <source>
        <dbReference type="ARBA" id="ARBA00022679"/>
    </source>
</evidence>
<dbReference type="InterPro" id="IPR012310">
    <property type="entry name" value="DNA_ligase_ATP-dep_cent"/>
</dbReference>
<evidence type="ECO:0000256" key="16">
    <source>
        <dbReference type="ARBA" id="ARBA00023204"/>
    </source>
</evidence>
<dbReference type="GO" id="GO:0006310">
    <property type="term" value="P:DNA recombination"/>
    <property type="evidence" value="ECO:0007669"/>
    <property type="project" value="UniProtKB-KW"/>
</dbReference>
<evidence type="ECO:0000256" key="17">
    <source>
        <dbReference type="ARBA" id="ARBA00023211"/>
    </source>
</evidence>
<dbReference type="GO" id="GO:0003887">
    <property type="term" value="F:DNA-directed DNA polymerase activity"/>
    <property type="evidence" value="ECO:0007669"/>
    <property type="project" value="UniProtKB-KW"/>
</dbReference>
<dbReference type="InterPro" id="IPR014146">
    <property type="entry name" value="LigD_ligase_dom"/>
</dbReference>
<evidence type="ECO:0000256" key="18">
    <source>
        <dbReference type="ARBA" id="ARBA00023268"/>
    </source>
</evidence>
<feature type="compositionally biased region" description="Basic residues" evidence="21">
    <location>
        <begin position="213"/>
        <end position="234"/>
    </location>
</feature>
<dbReference type="SUPFAM" id="SSF56091">
    <property type="entry name" value="DNA ligase/mRNA capping enzyme, catalytic domain"/>
    <property type="match status" value="1"/>
</dbReference>
<evidence type="ECO:0000256" key="20">
    <source>
        <dbReference type="ARBA" id="ARBA00034003"/>
    </source>
</evidence>
<keyword evidence="12" id="KW-0067">ATP-binding</keyword>
<evidence type="ECO:0000256" key="6">
    <source>
        <dbReference type="ARBA" id="ARBA00022722"/>
    </source>
</evidence>
<dbReference type="Gene3D" id="3.90.920.10">
    <property type="entry name" value="DNA primase, PRIM domain"/>
    <property type="match status" value="1"/>
</dbReference>
<feature type="domain" description="ATP-dependent DNA ligase family profile" evidence="22">
    <location>
        <begin position="384"/>
        <end position="506"/>
    </location>
</feature>
<accession>A0A4Q1D4N2</accession>
<feature type="region of interest" description="Disordered" evidence="21">
    <location>
        <begin position="1"/>
        <end position="23"/>
    </location>
</feature>
<comment type="catalytic activity">
    <reaction evidence="20">
        <text>ATP + (deoxyribonucleotide)n-3'-hydroxyl + 5'-phospho-(deoxyribonucleotide)m = (deoxyribonucleotide)n+m + AMP + diphosphate.</text>
        <dbReference type="EC" id="6.5.1.1"/>
    </reaction>
</comment>
<dbReference type="InterPro" id="IPR014144">
    <property type="entry name" value="LigD_PE_domain"/>
</dbReference>
<dbReference type="Pfam" id="PF21686">
    <property type="entry name" value="LigD_Prim-Pol"/>
    <property type="match status" value="1"/>
</dbReference>
<dbReference type="Pfam" id="PF01068">
    <property type="entry name" value="DNA_ligase_A_M"/>
    <property type="match status" value="1"/>
</dbReference>